<keyword evidence="2" id="KW-0472">Membrane</keyword>
<keyword evidence="2" id="KW-0812">Transmembrane</keyword>
<dbReference type="CDD" id="cd00222">
    <property type="entry name" value="CollagenBindB"/>
    <property type="match status" value="1"/>
</dbReference>
<feature type="compositionally biased region" description="Polar residues" evidence="1">
    <location>
        <begin position="29"/>
        <end position="41"/>
    </location>
</feature>
<dbReference type="Gene3D" id="2.160.20.110">
    <property type="match status" value="1"/>
</dbReference>
<evidence type="ECO:0000256" key="2">
    <source>
        <dbReference type="SAM" id="Phobius"/>
    </source>
</evidence>
<evidence type="ECO:0000313" key="4">
    <source>
        <dbReference type="Proteomes" id="UP000267368"/>
    </source>
</evidence>
<gene>
    <name evidence="3" type="ORF">DMP07_06195</name>
</gene>
<proteinExistence type="predicted"/>
<comment type="caution">
    <text evidence="3">The sequence shown here is derived from an EMBL/GenBank/DDBJ whole genome shotgun (WGS) entry which is preliminary data.</text>
</comment>
<dbReference type="OrthoDB" id="1653531at2"/>
<evidence type="ECO:0000313" key="3">
    <source>
        <dbReference type="EMBL" id="RNL19565.1"/>
    </source>
</evidence>
<name>A0A3N0AE93_9ACTN</name>
<feature type="transmembrane region" description="Helical" evidence="2">
    <location>
        <begin position="2563"/>
        <end position="2583"/>
    </location>
</feature>
<feature type="region of interest" description="Disordered" evidence="1">
    <location>
        <begin position="124"/>
        <end position="146"/>
    </location>
</feature>
<dbReference type="Proteomes" id="UP000267368">
    <property type="component" value="Unassembled WGS sequence"/>
</dbReference>
<reference evidence="4" key="1">
    <citation type="submission" date="2018-05" db="EMBL/GenBank/DDBJ databases">
        <title>Genome Sequencing of selected type strains of the family Eggerthellaceae.</title>
        <authorList>
            <person name="Danylec N."/>
            <person name="Stoll D.A."/>
            <person name="Doetsch A."/>
            <person name="Huch M."/>
        </authorList>
    </citation>
    <scope>NUCLEOTIDE SEQUENCE [LARGE SCALE GENOMIC DNA]</scope>
    <source>
        <strain evidence="4">DSM 17537</strain>
    </source>
</reference>
<dbReference type="RefSeq" id="WP_123198287.1">
    <property type="nucleotide sequence ID" value="NZ_QICB01000004.1"/>
</dbReference>
<dbReference type="InterPro" id="IPR008454">
    <property type="entry name" value="Collagen-bd_Cna-like_B-typ_dom"/>
</dbReference>
<sequence>MAAVLTFSLVLGWSPTSYRAYADSPALDENSSAKISEQNNLTGGGSSERSDAQASPVFDFQSAVDFAAVDAALCSYPDDEPGVSLLTNPVDQAADSDANIAPLDDIQEESAPHDEAVQGDAATNDEAASGQDAAVSGEASDAQQDAAAIEGAEVLQQGDGEAGNVLLADRAAVDALGGRDFKGQVVKEINGTQYILIGNEQQLRAIGSGAKVHTAAYQAKLKGVHWEVDKDENGDPIMLYGGDADLLASQNGKQDFVFGEIQENHGALTGRCGVNQITGEIDPNMDVDSGVATYAADANYIIFRDIDLGGVAWQPLMFSGAMLGAKSDAPGTAGSLWGCISADGKGITDVTKVANPVIGNVSVIQSGRLSVGEQMGVGFFGTISADHDDNDMFARPGTATVSNITLKGVKVDNGFTEAYVDQSLVSALAGLLGDLVGGLLGLLLGPVLEALGVPDLPKLVSNLLHIRAADPTSLATGAFVGRVVGPVEISGCEVSDVSVKSINAYTGGFAGYVQGETLYDGISGLANGLVKLLAGLLNVIPGVGLGDVITLLLDSNVIKAGQLIPIDYMNPIISACGVKDFAANEMTTAVDKDYAGGFVGAMVGTIAQDCFVESANAYAVKSNLYAGGFAGLMRNDVMKGALSKLLGELVRVAQPQSVAVGCTVRSGVTVTAECYAGGFAGAMANSYAVDDFIEGAVSVSATGHEWIIENVHKVKAIAGGFAGAATVGWVTDLGRGENKDSDLLAGVNGLLNGLLTSNPEAAQDLLSLVGVEESKLLGVQMSGDFTVHSANDCAGGIVGRGDGVVIAAADQLHLNDIKFWSQGTVTHPASGRAVVLKGLRSVEAVQSCAGGIAGLLGTASVGGIINNTVGLGGYLAFELSDVTVAGVPDGAAVVAGDAYAGGAVANATGGSCINVHIDNIGSVRAGTRAGGFAGGMGPGSLAGGSGLDLLGLGAVSIKGLLAVGEGVNVTADNCSVAGRANGFAVEAIADVAPDAGVSAALAGGFVADNRSGQLSNCNVVGLHRVFADVDNGAAGGFVGNSETGGLADVADDAAILKLGSIAGLLDAVPYLIPKYSDCNVTYAGDATVAADEAGGFAGVFRSGVVEGMPADDADADQWAVNNLKSVEGGSYAGGFAGFLTSGALAAAADGGGGLSILGGIKGLKVDLSNLLSLIDAYVATVSDAGVNSPEGFTVRASRIDALDANSGAAGGFAGYASGAQISNCDVNKVAHTKIVDPSDLEAYAIDAYYDPAARWAIDGLRYAGGYAGRLDIGSTASVGEGLGILGSAINLKDVLSALNVMVSTVEHSDVYGMPGGYAVRATTANGEEGYAGGFAGRITGAHIQDSSAHSFSHVVGRIAAGGYAGGMEPGSAAGVLGGGESSVLKKLVNIDSLANLVEDFVPTVRNSSTDCVPCGGVVRAQAASDGATMRGMAGGYAGYNEGGQIWGKDTRDWKAAAYTGPTRTAFADRMRSVFGTEVSGGYTGYMRPADTADTGSLSLLFGLIKVDTLASALSVVYPTQRQTRVTGPLSGVDMDTWNKWVDFVGVNGGFGADLAQGGKVSSQGELDAKIADYVYGFNVVAGRDAYSVTANECDGGVAGGYVGIMRSGVVSDGAANDAKLVRGMRAAGGYAGFMESGGAANLGSVSILGLNLNVGQLVSAAEVFVPSIQGSSSTVGYREGMTVQALGTGVAADDVKHDLGHAGGYVGYAEGAQIWGDTQGATGCNVGNLRLVKGSNTVGGYAGTAAPGSATDANTNASNGLLQGILDTVIKQPSEVANVLEATMTTIRGASVTPADEAWGFVVDGSCQQAGATEFATAAGGFVGGCESAVLGSKKGESRLTVAGLRGVTGGKNAGGFVGLADVGSAADVGGTDAGTNKTSILSLIGLGNASVLDAFRSYVYHADVTGVADGAQVRANKADTVGTMASLRYFGNAGGFAGSLLNGSVKDCTVRGLSAVTAPSYAGGFAGYMGKNSTVDVDEATAGVKGVFDLLKLQAGALDVWGSHADRCRVEGIASGFTVTSGGEVKQPIVEQGNNAAQNIAGGFVGMGDLSKIDGCEVTNLGIVRSDQVSGGFIGQTDKSFIVETQLDSVVVELLLVIVDQLVKALYVADLENLGVIDLSGFVIPGLGDLLGLKILSDGDLLYVNLLGLRIGVALAKGDPNDPAQSDAAIVTIGDSTIKLPCNKDGLIKGEDTRANLEITLIKGNRTTVTNSMVTGSRAGYDVFGGGATQDVDGAAVEGGLPGNENHRPDNAGYAGGFVGHNKEGLFEHNELVYCDVVRGTEQLVGPFSGMTNLQSVYFDEKQGGKGKKAIEGQDNEGRYNLYSIYRDMNAALGQAVAQGKGQFSTAQQDTASGEDYNRYKVQHYEKISTFDDLKGAVMQGGGVAPVAMDAYVSPAKAVLMDDAINTPVEGGITPEPGDGQDPCLAQVEITLRKVWKDNANAGGTRPSEVVFKLKRTYVNAAGEVVEDATFGTNGVLDVTLTAADASEWTETWRKVLTGLPVAFEDTAVDPPAVRYYTYSVAEVLIGGYDATTDYSYTVANDGTGYVITVTNTLPLPEAGGMGVWPLVVLALVLMAGGALWYRRRRAAQAACEAFGFRAVAQGVVVPGGASGEPVVLNLPRI</sequence>
<feature type="region of interest" description="Disordered" evidence="1">
    <location>
        <begin position="27"/>
        <end position="53"/>
    </location>
</feature>
<keyword evidence="4" id="KW-1185">Reference proteome</keyword>
<organism evidence="3 4">
    <name type="scientific">Slackia faecicanis</name>
    <dbReference type="NCBI Taxonomy" id="255723"/>
    <lineage>
        <taxon>Bacteria</taxon>
        <taxon>Bacillati</taxon>
        <taxon>Actinomycetota</taxon>
        <taxon>Coriobacteriia</taxon>
        <taxon>Eggerthellales</taxon>
        <taxon>Eggerthellaceae</taxon>
        <taxon>Slackia</taxon>
    </lineage>
</organism>
<dbReference type="EMBL" id="QICB01000004">
    <property type="protein sequence ID" value="RNL19565.1"/>
    <property type="molecule type" value="Genomic_DNA"/>
</dbReference>
<dbReference type="Gene3D" id="2.60.40.1140">
    <property type="entry name" value="Collagen-binding surface protein Cna, B-type domain"/>
    <property type="match status" value="1"/>
</dbReference>
<evidence type="ECO:0000256" key="1">
    <source>
        <dbReference type="SAM" id="MobiDB-lite"/>
    </source>
</evidence>
<protein>
    <submittedName>
        <fullName evidence="3">Cell surface protein</fullName>
    </submittedName>
</protein>
<keyword evidence="2" id="KW-1133">Transmembrane helix</keyword>
<accession>A0A3N0AE93</accession>